<dbReference type="Proteomes" id="UP000823926">
    <property type="component" value="Unassembled WGS sequence"/>
</dbReference>
<gene>
    <name evidence="1" type="ORF">H9888_00420</name>
</gene>
<reference evidence="1" key="2">
    <citation type="submission" date="2021-04" db="EMBL/GenBank/DDBJ databases">
        <authorList>
            <person name="Gilroy R."/>
        </authorList>
    </citation>
    <scope>NUCLEOTIDE SEQUENCE</scope>
    <source>
        <strain evidence="1">ChiBcec15-1070</strain>
    </source>
</reference>
<reference evidence="1" key="1">
    <citation type="journal article" date="2021" name="PeerJ">
        <title>Extensive microbial diversity within the chicken gut microbiome revealed by metagenomics and culture.</title>
        <authorList>
            <person name="Gilroy R."/>
            <person name="Ravi A."/>
            <person name="Getino M."/>
            <person name="Pursley I."/>
            <person name="Horton D.L."/>
            <person name="Alikhan N.F."/>
            <person name="Baker D."/>
            <person name="Gharbi K."/>
            <person name="Hall N."/>
            <person name="Watson M."/>
            <person name="Adriaenssens E.M."/>
            <person name="Foster-Nyarko E."/>
            <person name="Jarju S."/>
            <person name="Secka A."/>
            <person name="Antonio M."/>
            <person name="Oren A."/>
            <person name="Chaudhuri R.R."/>
            <person name="La Ragione R."/>
            <person name="Hildebrand F."/>
            <person name="Pallen M.J."/>
        </authorList>
    </citation>
    <scope>NUCLEOTIDE SEQUENCE</scope>
    <source>
        <strain evidence="1">ChiBcec15-1070</strain>
    </source>
</reference>
<sequence length="155" mass="17717">MAKRKDAIIVLSIEDVCKTIDELFRLTEWMIKRGITFRSVGEPWFSLSAETTQGAGLYGLIGRLYDLQNRLSSPSTNNTPVRRPVGRPKGVRPEMKRKLEMALVIYQEHNELSVAEVCNLVGLNQRAFYRYLCQQDSSVVRRSRGRKPKTEISAD</sequence>
<organism evidence="1 2">
    <name type="scientific">Candidatus Rikenella faecigallinarum</name>
    <dbReference type="NCBI Taxonomy" id="2838745"/>
    <lineage>
        <taxon>Bacteria</taxon>
        <taxon>Pseudomonadati</taxon>
        <taxon>Bacteroidota</taxon>
        <taxon>Bacteroidia</taxon>
        <taxon>Bacteroidales</taxon>
        <taxon>Rikenellaceae</taxon>
        <taxon>Rikenella</taxon>
    </lineage>
</organism>
<dbReference type="AlphaFoldDB" id="A0A9D1QDD8"/>
<proteinExistence type="predicted"/>
<evidence type="ECO:0000313" key="1">
    <source>
        <dbReference type="EMBL" id="HIW09941.1"/>
    </source>
</evidence>
<protein>
    <submittedName>
        <fullName evidence="1">Uncharacterized protein</fullName>
    </submittedName>
</protein>
<comment type="caution">
    <text evidence="1">The sequence shown here is derived from an EMBL/GenBank/DDBJ whole genome shotgun (WGS) entry which is preliminary data.</text>
</comment>
<evidence type="ECO:0000313" key="2">
    <source>
        <dbReference type="Proteomes" id="UP000823926"/>
    </source>
</evidence>
<accession>A0A9D1QDD8</accession>
<dbReference type="EMBL" id="DXHL01000003">
    <property type="protein sequence ID" value="HIW09941.1"/>
    <property type="molecule type" value="Genomic_DNA"/>
</dbReference>
<name>A0A9D1QDD8_9BACT</name>